<evidence type="ECO:0000256" key="7">
    <source>
        <dbReference type="ARBA" id="ARBA00022519"/>
    </source>
</evidence>
<gene>
    <name evidence="19" type="primary">pntB</name>
    <name evidence="19" type="ordered locus">RT0058</name>
</gene>
<dbReference type="PIRSF" id="PIRSF000204">
    <property type="entry name" value="PNTB"/>
    <property type="match status" value="1"/>
</dbReference>
<dbReference type="SUPFAM" id="SSF52467">
    <property type="entry name" value="DHS-like NAD/FAD-binding domain"/>
    <property type="match status" value="1"/>
</dbReference>
<feature type="transmembrane region" description="Helical" evidence="17">
    <location>
        <begin position="165"/>
        <end position="183"/>
    </location>
</feature>
<keyword evidence="6 16" id="KW-1003">Cell membrane</keyword>
<protein>
    <recommendedName>
        <fullName evidence="5 16">NAD(P) transhydrogenase subunit beta</fullName>
        <ecNumber evidence="4 16">7.1.1.1</ecNumber>
    </recommendedName>
    <alternativeName>
        <fullName evidence="16">Nicotinamide nucleotide transhydrogenase subunit beta</fullName>
    </alternativeName>
</protein>
<dbReference type="HOGENOM" id="CLU_007866_4_0_5"/>
<feature type="transmembrane region" description="Helical" evidence="17">
    <location>
        <begin position="36"/>
        <end position="54"/>
    </location>
</feature>
<evidence type="ECO:0000256" key="4">
    <source>
        <dbReference type="ARBA" id="ARBA00012943"/>
    </source>
</evidence>
<proteinExistence type="inferred from homology"/>
<evidence type="ECO:0000259" key="18">
    <source>
        <dbReference type="Pfam" id="PF02233"/>
    </source>
</evidence>
<evidence type="ECO:0000313" key="20">
    <source>
        <dbReference type="Proteomes" id="UP000000604"/>
    </source>
</evidence>
<dbReference type="FunFam" id="3.40.50.1220:FF:000002">
    <property type="entry name" value="NAD(P) transhydrogenase subunit beta"/>
    <property type="match status" value="1"/>
</dbReference>
<feature type="transmembrane region" description="Helical" evidence="17">
    <location>
        <begin position="86"/>
        <end position="108"/>
    </location>
</feature>
<dbReference type="GO" id="GO:0016491">
    <property type="term" value="F:oxidoreductase activity"/>
    <property type="evidence" value="ECO:0007669"/>
    <property type="project" value="UniProtKB-KW"/>
</dbReference>
<evidence type="ECO:0000256" key="17">
    <source>
        <dbReference type="SAM" id="Phobius"/>
    </source>
</evidence>
<evidence type="ECO:0000256" key="14">
    <source>
        <dbReference type="ARBA" id="ARBA00048202"/>
    </source>
</evidence>
<keyword evidence="7 16" id="KW-0997">Cell inner membrane</keyword>
<dbReference type="OrthoDB" id="9763786at2"/>
<keyword evidence="12 16" id="KW-0520">NAD</keyword>
<dbReference type="InterPro" id="IPR034300">
    <property type="entry name" value="PNTB-like"/>
</dbReference>
<evidence type="ECO:0000256" key="16">
    <source>
        <dbReference type="PIRNR" id="PIRNR000204"/>
    </source>
</evidence>
<evidence type="ECO:0000256" key="15">
    <source>
        <dbReference type="ARBA" id="ARBA00066047"/>
    </source>
</evidence>
<dbReference type="Proteomes" id="UP000000604">
    <property type="component" value="Chromosome"/>
</dbReference>
<dbReference type="AlphaFoldDB" id="Q68XU8"/>
<feature type="transmembrane region" description="Helical" evidence="17">
    <location>
        <begin position="60"/>
        <end position="79"/>
    </location>
</feature>
<keyword evidence="11 17" id="KW-1133">Transmembrane helix</keyword>
<accession>Q68XU8</accession>
<dbReference type="RefSeq" id="WP_011190531.1">
    <property type="nucleotide sequence ID" value="NC_006142.1"/>
</dbReference>
<dbReference type="InterPro" id="IPR012136">
    <property type="entry name" value="NADH_DH_b"/>
</dbReference>
<evidence type="ECO:0000256" key="3">
    <source>
        <dbReference type="ARBA" id="ARBA00007919"/>
    </source>
</evidence>
<evidence type="ECO:0000256" key="2">
    <source>
        <dbReference type="ARBA" id="ARBA00004429"/>
    </source>
</evidence>
<evidence type="ECO:0000256" key="13">
    <source>
        <dbReference type="ARBA" id="ARBA00023136"/>
    </source>
</evidence>
<evidence type="ECO:0000313" key="19">
    <source>
        <dbReference type="EMBL" id="AAU03544.1"/>
    </source>
</evidence>
<keyword evidence="13 16" id="KW-0472">Membrane</keyword>
<comment type="catalytic activity">
    <reaction evidence="14 16">
        <text>NAD(+) + NADPH + H(+)(in) = NADH + NADP(+) + H(+)(out)</text>
        <dbReference type="Rhea" id="RHEA:47992"/>
        <dbReference type="ChEBI" id="CHEBI:15378"/>
        <dbReference type="ChEBI" id="CHEBI:57540"/>
        <dbReference type="ChEBI" id="CHEBI:57783"/>
        <dbReference type="ChEBI" id="CHEBI:57945"/>
        <dbReference type="ChEBI" id="CHEBI:58349"/>
        <dbReference type="EC" id="7.1.1.1"/>
    </reaction>
</comment>
<dbReference type="KEGG" id="rty:RT0058"/>
<feature type="transmembrane region" description="Helical" evidence="17">
    <location>
        <begin position="6"/>
        <end position="24"/>
    </location>
</feature>
<feature type="transmembrane region" description="Helical" evidence="17">
    <location>
        <begin position="189"/>
        <end position="208"/>
    </location>
</feature>
<dbReference type="Pfam" id="PF02233">
    <property type="entry name" value="PNTB"/>
    <property type="match status" value="1"/>
</dbReference>
<dbReference type="EMBL" id="AE017197">
    <property type="protein sequence ID" value="AAU03544.1"/>
    <property type="molecule type" value="Genomic_DNA"/>
</dbReference>
<feature type="domain" description="NADP transhydrogenase beta-like" evidence="18">
    <location>
        <begin position="7"/>
        <end position="460"/>
    </location>
</feature>
<dbReference type="Gene3D" id="3.40.50.1220">
    <property type="entry name" value="TPP-binding domain"/>
    <property type="match status" value="1"/>
</dbReference>
<sequence length="465" mass="50038">MSLQIIQLLYLLSAVCFILSLKFLSSQKQARLGSSIGILGMVIAVGVTFCLPDFTHKLQIITTILVGGIIGGIIALKISMTVIPQLVACFHSFVGLAAVFVSYATVLAPENFSIGISGSLPINSLIEMSIGVSIGALTFSGSIVAFLKLQGLIKSNQFKFYGQQYICLFAAIILVIIVVSFIRSENICLFNLIVLLSLLSGVLLIIPVGSADMPVIVSMLNSYSGFAAAGIGFTLSNSLLIITGSLIGSSGAILSYIMCKAMNRSLIKVIFGAFLPQPTGINKDIFDDKIAKISSPEDAAHLLLNASSVIIVPGYGMAVAQSQHSIKEMVDILERSDINVRFAIHPVAGRMPGHMNVLLAEANIDYEKVLELDEINRDFAITDVVLVIGANDVTNPSAKNDPNSPIYGMPILDVEKARTILFIKRSMSSGYAGIENELFYHNKTFMLFGDAKKVVDEIVKFLNED</sequence>
<dbReference type="InterPro" id="IPR029035">
    <property type="entry name" value="DHS-like_NAD/FAD-binding_dom"/>
</dbReference>
<dbReference type="PANTHER" id="PTHR44758:SF1">
    <property type="entry name" value="NAD(P) TRANSHYDROGENASE SUBUNIT BETA"/>
    <property type="match status" value="1"/>
</dbReference>
<evidence type="ECO:0000256" key="6">
    <source>
        <dbReference type="ARBA" id="ARBA00022475"/>
    </source>
</evidence>
<evidence type="ECO:0000256" key="1">
    <source>
        <dbReference type="ARBA" id="ARBA00003943"/>
    </source>
</evidence>
<keyword evidence="19" id="KW-0560">Oxidoreductase</keyword>
<evidence type="ECO:0000256" key="10">
    <source>
        <dbReference type="ARBA" id="ARBA00022967"/>
    </source>
</evidence>
<evidence type="ECO:0000256" key="5">
    <source>
        <dbReference type="ARBA" id="ARBA00014581"/>
    </source>
</evidence>
<evidence type="ECO:0000256" key="11">
    <source>
        <dbReference type="ARBA" id="ARBA00022989"/>
    </source>
</evidence>
<reference evidence="19 20" key="1">
    <citation type="journal article" date="2004" name="J. Bacteriol.">
        <title>Complete genome sequence of Rickettsia typhi and comparison with sequences of other Rickettsiae.</title>
        <authorList>
            <person name="McLeod M.P."/>
            <person name="Qin X."/>
            <person name="Karpathy S.E."/>
            <person name="Gioia J."/>
            <person name="Highlander S.K."/>
            <person name="Fox G.E."/>
            <person name="McNeill T.Z."/>
            <person name="Jiang H."/>
            <person name="Muzny D."/>
            <person name="Jacob L.S."/>
            <person name="Hawes A.C."/>
            <person name="Sodergren E."/>
            <person name="Gill R."/>
            <person name="Hume J."/>
            <person name="Morgan M."/>
            <person name="Fan G."/>
            <person name="Amin A.G."/>
            <person name="Gibbs R.A."/>
            <person name="Hong C."/>
            <person name="Yu X.-J."/>
            <person name="Walker D.H."/>
            <person name="Weinstock G.M."/>
        </authorList>
    </citation>
    <scope>NUCLEOTIDE SEQUENCE [LARGE SCALE GENOMIC DNA]</scope>
    <source>
        <strain evidence="20">ATCC VR-144 / Wilmington</strain>
    </source>
</reference>
<comment type="subcellular location">
    <subcellularLocation>
        <location evidence="2">Cell inner membrane</location>
        <topology evidence="2">Multi-pass membrane protein</topology>
    </subcellularLocation>
</comment>
<dbReference type="EC" id="7.1.1.1" evidence="4 16"/>
<dbReference type="GO" id="GO:0005886">
    <property type="term" value="C:plasma membrane"/>
    <property type="evidence" value="ECO:0007669"/>
    <property type="project" value="UniProtKB-SubCell"/>
</dbReference>
<keyword evidence="10 16" id="KW-1278">Translocase</keyword>
<comment type="similarity">
    <text evidence="3 16">Belongs to the PNT beta subunit family.</text>
</comment>
<dbReference type="GO" id="GO:0008750">
    <property type="term" value="F:proton-translocating NAD(P)+ transhydrogenase activity"/>
    <property type="evidence" value="ECO:0007669"/>
    <property type="project" value="UniProtKB-EC"/>
</dbReference>
<comment type="subunit">
    <text evidence="15">Complex of an alpha and a beta chain; in Rhodospirillum, the alpha chain seems to be made of two subunits.</text>
</comment>
<evidence type="ECO:0000256" key="12">
    <source>
        <dbReference type="ARBA" id="ARBA00023027"/>
    </source>
</evidence>
<evidence type="ECO:0000256" key="8">
    <source>
        <dbReference type="ARBA" id="ARBA00022692"/>
    </source>
</evidence>
<dbReference type="GO" id="GO:0050661">
    <property type="term" value="F:NADP binding"/>
    <property type="evidence" value="ECO:0007669"/>
    <property type="project" value="InterPro"/>
</dbReference>
<dbReference type="eggNOG" id="COG1282">
    <property type="taxonomic scope" value="Bacteria"/>
</dbReference>
<organism evidence="19 20">
    <name type="scientific">Rickettsia typhi (strain ATCC VR-144 / Wilmington)</name>
    <dbReference type="NCBI Taxonomy" id="257363"/>
    <lineage>
        <taxon>Bacteria</taxon>
        <taxon>Pseudomonadati</taxon>
        <taxon>Pseudomonadota</taxon>
        <taxon>Alphaproteobacteria</taxon>
        <taxon>Rickettsiales</taxon>
        <taxon>Rickettsiaceae</taxon>
        <taxon>Rickettsieae</taxon>
        <taxon>Rickettsia</taxon>
        <taxon>typhus group</taxon>
    </lineage>
</organism>
<dbReference type="PANTHER" id="PTHR44758">
    <property type="entry name" value="NAD(P) TRANSHYDROGENASE SUBUNIT BETA"/>
    <property type="match status" value="1"/>
</dbReference>
<keyword evidence="8 17" id="KW-0812">Transmembrane</keyword>
<keyword evidence="9 16" id="KW-0521">NADP</keyword>
<evidence type="ECO:0000256" key="9">
    <source>
        <dbReference type="ARBA" id="ARBA00022857"/>
    </source>
</evidence>
<comment type="function">
    <text evidence="1 16">The transhydrogenation between NADH and NADP is coupled to respiration and ATP hydrolysis and functions as a proton pump across the membrane.</text>
</comment>
<name>Q68XU8_RICTY</name>